<dbReference type="RefSeq" id="WP_113949383.1">
    <property type="nucleotide sequence ID" value="NZ_QNQU01000010.1"/>
</dbReference>
<dbReference type="AlphaFoldDB" id="A0A366KZ70"/>
<evidence type="ECO:0000313" key="3">
    <source>
        <dbReference type="Proteomes" id="UP000252081"/>
    </source>
</evidence>
<evidence type="ECO:0000313" key="2">
    <source>
        <dbReference type="EMBL" id="RBQ06820.1"/>
    </source>
</evidence>
<feature type="domain" description="RiboL-PSP-HEPN" evidence="1">
    <location>
        <begin position="12"/>
        <end position="162"/>
    </location>
</feature>
<dbReference type="OrthoDB" id="7060140at2"/>
<keyword evidence="3" id="KW-1185">Reference proteome</keyword>
<evidence type="ECO:0000259" key="1">
    <source>
        <dbReference type="Pfam" id="PF18735"/>
    </source>
</evidence>
<dbReference type="Proteomes" id="UP000252081">
    <property type="component" value="Unassembled WGS sequence"/>
</dbReference>
<gene>
    <name evidence="2" type="ORF">DRW42_13720</name>
</gene>
<dbReference type="Pfam" id="PF18735">
    <property type="entry name" value="HEPN_RiboL-PSP"/>
    <property type="match status" value="1"/>
</dbReference>
<name>A0A366KZ70_9SPHI</name>
<proteinExistence type="predicted"/>
<comment type="caution">
    <text evidence="2">The sequence shown here is derived from an EMBL/GenBank/DDBJ whole genome shotgun (WGS) entry which is preliminary data.</text>
</comment>
<organism evidence="2 3">
    <name type="scientific">Pedobacter miscanthi</name>
    <dbReference type="NCBI Taxonomy" id="2259170"/>
    <lineage>
        <taxon>Bacteria</taxon>
        <taxon>Pseudomonadati</taxon>
        <taxon>Bacteroidota</taxon>
        <taxon>Sphingobacteriia</taxon>
        <taxon>Sphingobacteriales</taxon>
        <taxon>Sphingobacteriaceae</taxon>
        <taxon>Pedobacter</taxon>
    </lineage>
</organism>
<dbReference type="EMBL" id="QNQU01000010">
    <property type="protein sequence ID" value="RBQ06820.1"/>
    <property type="molecule type" value="Genomic_DNA"/>
</dbReference>
<reference evidence="2 3" key="1">
    <citation type="submission" date="2018-07" db="EMBL/GenBank/DDBJ databases">
        <title>A draft genome of a endophytic bacteria, a new species of Pedobacter.</title>
        <authorList>
            <person name="Zhang Z.D."/>
            <person name="Chen Z.J."/>
        </authorList>
    </citation>
    <scope>NUCLEOTIDE SEQUENCE [LARGE SCALE GENOMIC DNA]</scope>
    <source>
        <strain evidence="2 3">RS10</strain>
    </source>
</reference>
<sequence>MNNSNAQTYLDDCRDELAKVDLIIQAFGQFNDAVPFLTKYAIIKACGTIEQCFKTIIADHSSNGQSQQVKNYIDETVRKSSMNPNYSNICSLLKKFDGSWTTAFKNAVNAHTDKAQIETSLSSLNEERNKFAHGGQPSASFVNVQDYFTHARKIIDMLDTIIV</sequence>
<accession>A0A366KZ70</accession>
<dbReference type="InterPro" id="IPR041519">
    <property type="entry name" value="HEPN_RiboL-PSP"/>
</dbReference>
<protein>
    <recommendedName>
        <fullName evidence="1">RiboL-PSP-HEPN domain-containing protein</fullName>
    </recommendedName>
</protein>